<sequence>MPKARIALSLKGIENSFTSNEARANVYAFAQKQLKIVANAAYALVRSDPHESQSINSLHVDHFVTHSKRILHETPKVCLYHAKVVNRTGSSYQRGGEASSRIQERIDRIWNDAALAFVIALSQHRALELKGEQVRQVLSRLRISGFTGSSIVALVGAIHKAEVFALNGVESIAENCYRYLLQKSHIIRKLTSRERSLLLWRRVATIYMAGTADHTQLKQIRTLIYYCHQALEDESQFLEQNAEVTDIDKLQQRTQYTPDEKALTRLRQTMSNIYQAAITMRYCLVQSCSPLMSALGLSSIERLDRMLTLAHNLRAQKTQHTSSDTHTKVAIAIRDATDGTRFQCQYEHAVGQSAYAIDVLMKPM</sequence>
<dbReference type="Proteomes" id="UP001057455">
    <property type="component" value="Unassembled WGS sequence"/>
</dbReference>
<name>A0A9W5TAC9_BABOV</name>
<gene>
    <name evidence="1" type="ORF">BaOVIS_017710</name>
</gene>
<dbReference type="GO" id="GO:0005524">
    <property type="term" value="F:ATP binding"/>
    <property type="evidence" value="ECO:0007669"/>
    <property type="project" value="UniProtKB-KW"/>
</dbReference>
<keyword evidence="1" id="KW-0067">ATP-binding</keyword>
<protein>
    <submittedName>
        <fullName evidence="1">ABC transporter ATP-binding, putative</fullName>
    </submittedName>
</protein>
<dbReference type="OrthoDB" id="365210at2759"/>
<dbReference type="EMBL" id="BLIY01000015">
    <property type="protein sequence ID" value="GFE54367.1"/>
    <property type="molecule type" value="Genomic_DNA"/>
</dbReference>
<evidence type="ECO:0000313" key="1">
    <source>
        <dbReference type="EMBL" id="GFE54367.1"/>
    </source>
</evidence>
<dbReference type="AlphaFoldDB" id="A0A9W5TAC9"/>
<reference evidence="1" key="1">
    <citation type="submission" date="2019-12" db="EMBL/GenBank/DDBJ databases">
        <title>Genome sequence of Babesia ovis.</title>
        <authorList>
            <person name="Yamagishi J."/>
            <person name="Sevinc F."/>
            <person name="Xuan X."/>
        </authorList>
    </citation>
    <scope>NUCLEOTIDE SEQUENCE</scope>
    <source>
        <strain evidence="1">Selcuk</strain>
    </source>
</reference>
<keyword evidence="1" id="KW-0547">Nucleotide-binding</keyword>
<proteinExistence type="predicted"/>
<organism evidence="1 2">
    <name type="scientific">Babesia ovis</name>
    <dbReference type="NCBI Taxonomy" id="5869"/>
    <lineage>
        <taxon>Eukaryota</taxon>
        <taxon>Sar</taxon>
        <taxon>Alveolata</taxon>
        <taxon>Apicomplexa</taxon>
        <taxon>Aconoidasida</taxon>
        <taxon>Piroplasmida</taxon>
        <taxon>Babesiidae</taxon>
        <taxon>Babesia</taxon>
    </lineage>
</organism>
<evidence type="ECO:0000313" key="2">
    <source>
        <dbReference type="Proteomes" id="UP001057455"/>
    </source>
</evidence>
<keyword evidence="2" id="KW-1185">Reference proteome</keyword>
<accession>A0A9W5TAC9</accession>
<comment type="caution">
    <text evidence="1">The sequence shown here is derived from an EMBL/GenBank/DDBJ whole genome shotgun (WGS) entry which is preliminary data.</text>
</comment>